<reference evidence="5" key="3">
    <citation type="submission" date="2025-09" db="UniProtKB">
        <authorList>
            <consortium name="Ensembl"/>
        </authorList>
    </citation>
    <scope>IDENTIFICATION</scope>
</reference>
<feature type="compositionally biased region" description="Basic and acidic residues" evidence="4">
    <location>
        <begin position="266"/>
        <end position="280"/>
    </location>
</feature>
<dbReference type="OMA" id="QRMMSKS"/>
<feature type="compositionally biased region" description="Polar residues" evidence="4">
    <location>
        <begin position="595"/>
        <end position="611"/>
    </location>
</feature>
<organism evidence="5 6">
    <name type="scientific">Corvus moneduloides</name>
    <name type="common">New Caledonian crow</name>
    <dbReference type="NCBI Taxonomy" id="1196302"/>
    <lineage>
        <taxon>Eukaryota</taxon>
        <taxon>Metazoa</taxon>
        <taxon>Chordata</taxon>
        <taxon>Craniata</taxon>
        <taxon>Vertebrata</taxon>
        <taxon>Euteleostomi</taxon>
        <taxon>Archelosauria</taxon>
        <taxon>Archosauria</taxon>
        <taxon>Dinosauria</taxon>
        <taxon>Saurischia</taxon>
        <taxon>Theropoda</taxon>
        <taxon>Coelurosauria</taxon>
        <taxon>Aves</taxon>
        <taxon>Neognathae</taxon>
        <taxon>Neoaves</taxon>
        <taxon>Telluraves</taxon>
        <taxon>Australaves</taxon>
        <taxon>Passeriformes</taxon>
        <taxon>Corvoidea</taxon>
        <taxon>Corvidae</taxon>
        <taxon>Corvus</taxon>
    </lineage>
</organism>
<feature type="compositionally biased region" description="Basic and acidic residues" evidence="4">
    <location>
        <begin position="245"/>
        <end position="255"/>
    </location>
</feature>
<evidence type="ECO:0000256" key="2">
    <source>
        <dbReference type="ARBA" id="ARBA00022490"/>
    </source>
</evidence>
<dbReference type="Gene3D" id="2.60.120.650">
    <property type="entry name" value="Cupin"/>
    <property type="match status" value="1"/>
</dbReference>
<comment type="function">
    <text evidence="3">May play a role in cellular stress response.</text>
</comment>
<dbReference type="PRINTS" id="PR01886">
    <property type="entry name" value="PASS1"/>
</dbReference>
<feature type="compositionally biased region" description="Polar residues" evidence="4">
    <location>
        <begin position="51"/>
        <end position="60"/>
    </location>
</feature>
<dbReference type="FunFam" id="2.60.120.650:FF:000018">
    <property type="entry name" value="HSPB1-associated protein 1 homolog"/>
    <property type="match status" value="1"/>
</dbReference>
<dbReference type="InterPro" id="IPR003347">
    <property type="entry name" value="JmjC_dom"/>
</dbReference>
<proteinExistence type="predicted"/>
<keyword evidence="6" id="KW-1185">Reference proteome</keyword>
<evidence type="ECO:0000313" key="5">
    <source>
        <dbReference type="Ensembl" id="ENSCMUP00000009451.2"/>
    </source>
</evidence>
<dbReference type="GO" id="GO:0005737">
    <property type="term" value="C:cytoplasm"/>
    <property type="evidence" value="ECO:0007669"/>
    <property type="project" value="UniProtKB-SubCell"/>
</dbReference>
<feature type="region of interest" description="Disordered" evidence="4">
    <location>
        <begin position="1"/>
        <end position="280"/>
    </location>
</feature>
<feature type="region of interest" description="Disordered" evidence="4">
    <location>
        <begin position="595"/>
        <end position="618"/>
    </location>
</feature>
<feature type="compositionally biased region" description="Basic and acidic residues" evidence="4">
    <location>
        <begin position="193"/>
        <end position="204"/>
    </location>
</feature>
<feature type="compositionally biased region" description="Gly residues" evidence="4">
    <location>
        <begin position="82"/>
        <end position="93"/>
    </location>
</feature>
<feature type="compositionally biased region" description="Basic residues" evidence="4">
    <location>
        <begin position="121"/>
        <end position="137"/>
    </location>
</feature>
<feature type="compositionally biased region" description="Basic and acidic residues" evidence="4">
    <location>
        <begin position="151"/>
        <end position="161"/>
    </location>
</feature>
<dbReference type="InterPro" id="IPR013296">
    <property type="entry name" value="HSPB1-associated_protein_1"/>
</dbReference>
<dbReference type="AlphaFoldDB" id="A0A8C3DQM4"/>
<protein>
    <submittedName>
        <fullName evidence="5">HSPB1 associated protein 1</fullName>
    </submittedName>
</protein>
<dbReference type="Proteomes" id="UP000694553">
    <property type="component" value="Unassembled WGS sequence"/>
</dbReference>
<dbReference type="PROSITE" id="PS51184">
    <property type="entry name" value="JMJC"/>
    <property type="match status" value="1"/>
</dbReference>
<dbReference type="SUPFAM" id="SSF51197">
    <property type="entry name" value="Clavaminate synthase-like"/>
    <property type="match status" value="1"/>
</dbReference>
<evidence type="ECO:0000256" key="3">
    <source>
        <dbReference type="ARBA" id="ARBA00037342"/>
    </source>
</evidence>
<dbReference type="InterPro" id="IPR041667">
    <property type="entry name" value="Cupin_8"/>
</dbReference>
<feature type="compositionally biased region" description="Low complexity" evidence="4">
    <location>
        <begin position="166"/>
        <end position="180"/>
    </location>
</feature>
<keyword evidence="2" id="KW-0963">Cytoplasm</keyword>
<evidence type="ECO:0000256" key="1">
    <source>
        <dbReference type="ARBA" id="ARBA00004496"/>
    </source>
</evidence>
<evidence type="ECO:0000313" key="6">
    <source>
        <dbReference type="Proteomes" id="UP000694553"/>
    </source>
</evidence>
<dbReference type="PANTHER" id="PTHR12461">
    <property type="entry name" value="HYPOXIA-INDUCIBLE FACTOR 1 ALPHA INHIBITOR-RELATED"/>
    <property type="match status" value="1"/>
</dbReference>
<gene>
    <name evidence="5" type="primary">HSPBAP1</name>
</gene>
<evidence type="ECO:0000256" key="4">
    <source>
        <dbReference type="SAM" id="MobiDB-lite"/>
    </source>
</evidence>
<name>A0A8C3DQM4_CORMO</name>
<sequence>MSHMKKKQGAKPMGPQKTSRAMSQPLKPKARRAEFWMGPQVFHTRPCAKPSSENSSSTSHRLPYTRPDSGGSRPAGPPAGPRGCGRGCCGGGGRRGRRSSALLQPKPICGGAAGGPQGRRERGRGKGHPHFSPRARQRCPGPALPHARSGRAGEGRREAAPRRRAGPAARGEGAAPAGSGSVQGGEAAGPSPRAEKKPGRERGGPQEQPPGCHRQGRGAPAVTLPPGSAPPPLRGRAAPSAAEGGAERGPPEAPRRQSRRSMAGAESRRPPAPDEDVKPFTPEKTKEIVMSLQQPAVFCNMVGDWPALHWNVKHLSAVLEGRTVQFRLGLKTVNLVPQFETSCSYVEAKLEEFLAWSCGQPSCLSGPFSCYDYSKYWAYADYKYIARIFEDKPEIFQDVRWSDFGFPGRSGKESTLWIGSEGANTPCHLDSYGCNLVLQVQGRKRWHLFPPGDTSFLYPTRIPYEESSIFSKVNIANPDLKRFPEFRNSTAHVVTLSPGQVLLVPRHWWHYVESIDPVTVSINSWIELDEDHEARVEEAITRMLVCAIKSAEKPSDGDLWLNPTEVEATSHEINLQYLNEAVSAYLKCQETSVSGQAHSSSTGAEQKTNTSCKRKRREVGCEPGGCTLLTQDCATTKAEELQKIPFGPHLIQVLPQSHKTNVMGAVAVESDSRDLHENEGEHFGNLHCKRKRLLMSNDCETAAHQMGSDCSSCTPQTALSTNDLLDCLVNPRVISLVAQLLLERTRV</sequence>
<accession>A0A8U7MYZ2</accession>
<reference evidence="6" key="1">
    <citation type="submission" date="2019-10" db="EMBL/GenBank/DDBJ databases">
        <title>Corvus moneduloides (New Caledonian crow) genome, bCorMon1, primary haplotype.</title>
        <authorList>
            <person name="Rutz C."/>
            <person name="Fungtammasan C."/>
            <person name="Mountcastle J."/>
            <person name="Formenti G."/>
            <person name="Chow W."/>
            <person name="Howe K."/>
            <person name="Steele M.P."/>
            <person name="Fernandes J."/>
            <person name="Gilbert M.T.P."/>
            <person name="Fedrigo O."/>
            <person name="Jarvis E.D."/>
            <person name="Gemmell N."/>
        </authorList>
    </citation>
    <scope>NUCLEOTIDE SEQUENCE [LARGE SCALE GENOMIC DNA]</scope>
</reference>
<dbReference type="Ensembl" id="ENSCMUT00000010168.2">
    <property type="protein sequence ID" value="ENSCMUP00000009451.2"/>
    <property type="gene ID" value="ENSCMUG00000006066.2"/>
</dbReference>
<dbReference type="PANTHER" id="PTHR12461:SF43">
    <property type="entry name" value="HSPB1-ASSOCIATED PROTEIN 1"/>
    <property type="match status" value="1"/>
</dbReference>
<reference evidence="5" key="2">
    <citation type="submission" date="2025-08" db="UniProtKB">
        <authorList>
            <consortium name="Ensembl"/>
        </authorList>
    </citation>
    <scope>IDENTIFICATION</scope>
</reference>
<dbReference type="SMART" id="SM00558">
    <property type="entry name" value="JmjC"/>
    <property type="match status" value="1"/>
</dbReference>
<accession>A0A8C3DQM4</accession>
<dbReference type="Pfam" id="PF13621">
    <property type="entry name" value="Cupin_8"/>
    <property type="match status" value="1"/>
</dbReference>
<comment type="subcellular location">
    <subcellularLocation>
        <location evidence="1">Cytoplasm</location>
    </subcellularLocation>
</comment>